<evidence type="ECO:0000256" key="2">
    <source>
        <dbReference type="ARBA" id="ARBA00022679"/>
    </source>
</evidence>
<dbReference type="SUPFAM" id="SSF53448">
    <property type="entry name" value="Nucleotide-diphospho-sugar transferases"/>
    <property type="match status" value="1"/>
</dbReference>
<organism evidence="4 5">
    <name type="scientific">Candidatus Alistipes intestinigallinarum</name>
    <dbReference type="NCBI Taxonomy" id="2838440"/>
    <lineage>
        <taxon>Bacteria</taxon>
        <taxon>Pseudomonadati</taxon>
        <taxon>Bacteroidota</taxon>
        <taxon>Bacteroidia</taxon>
        <taxon>Bacteroidales</taxon>
        <taxon>Rikenellaceae</taxon>
        <taxon>Alistipes</taxon>
    </lineage>
</organism>
<protein>
    <submittedName>
        <fullName evidence="4">Glycosyltransferase family 8 protein</fullName>
    </submittedName>
</protein>
<dbReference type="EMBL" id="DXDA01000066">
    <property type="protein sequence ID" value="HIY69485.1"/>
    <property type="molecule type" value="Genomic_DNA"/>
</dbReference>
<evidence type="ECO:0000256" key="3">
    <source>
        <dbReference type="ARBA" id="ARBA00022723"/>
    </source>
</evidence>
<dbReference type="Proteomes" id="UP000886844">
    <property type="component" value="Unassembled WGS sequence"/>
</dbReference>
<dbReference type="GO" id="GO:0046872">
    <property type="term" value="F:metal ion binding"/>
    <property type="evidence" value="ECO:0007669"/>
    <property type="project" value="UniProtKB-KW"/>
</dbReference>
<dbReference type="InterPro" id="IPR050748">
    <property type="entry name" value="Glycosyltrans_8_dom-fam"/>
</dbReference>
<name>A0A9D2CDD2_9BACT</name>
<evidence type="ECO:0000256" key="1">
    <source>
        <dbReference type="ARBA" id="ARBA00022676"/>
    </source>
</evidence>
<proteinExistence type="predicted"/>
<dbReference type="PANTHER" id="PTHR13778:SF47">
    <property type="entry name" value="LIPOPOLYSACCHARIDE 1,3-GALACTOSYLTRANSFERASE"/>
    <property type="match status" value="1"/>
</dbReference>
<dbReference type="Pfam" id="PF01501">
    <property type="entry name" value="Glyco_transf_8"/>
    <property type="match status" value="1"/>
</dbReference>
<comment type="caution">
    <text evidence="4">The sequence shown here is derived from an EMBL/GenBank/DDBJ whole genome shotgun (WGS) entry which is preliminary data.</text>
</comment>
<keyword evidence="3" id="KW-0479">Metal-binding</keyword>
<accession>A0A9D2CDD2</accession>
<keyword evidence="1" id="KW-0328">Glycosyltransferase</keyword>
<reference evidence="4" key="1">
    <citation type="journal article" date="2021" name="PeerJ">
        <title>Extensive microbial diversity within the chicken gut microbiome revealed by metagenomics and culture.</title>
        <authorList>
            <person name="Gilroy R."/>
            <person name="Ravi A."/>
            <person name="Getino M."/>
            <person name="Pursley I."/>
            <person name="Horton D.L."/>
            <person name="Alikhan N.F."/>
            <person name="Baker D."/>
            <person name="Gharbi K."/>
            <person name="Hall N."/>
            <person name="Watson M."/>
            <person name="Adriaenssens E.M."/>
            <person name="Foster-Nyarko E."/>
            <person name="Jarju S."/>
            <person name="Secka A."/>
            <person name="Antonio M."/>
            <person name="Oren A."/>
            <person name="Chaudhuri R.R."/>
            <person name="La Ragione R."/>
            <person name="Hildebrand F."/>
            <person name="Pallen M.J."/>
        </authorList>
    </citation>
    <scope>NUCLEOTIDE SEQUENCE</scope>
    <source>
        <strain evidence="4">5134</strain>
    </source>
</reference>
<evidence type="ECO:0000313" key="4">
    <source>
        <dbReference type="EMBL" id="HIY69485.1"/>
    </source>
</evidence>
<dbReference type="InterPro" id="IPR029044">
    <property type="entry name" value="Nucleotide-diphossugar_trans"/>
</dbReference>
<dbReference type="AlphaFoldDB" id="A0A9D2CDD2"/>
<gene>
    <name evidence="4" type="ORF">H9828_08720</name>
</gene>
<dbReference type="PANTHER" id="PTHR13778">
    <property type="entry name" value="GLYCOSYLTRANSFERASE 8 DOMAIN-CONTAINING PROTEIN"/>
    <property type="match status" value="1"/>
</dbReference>
<reference evidence="4" key="2">
    <citation type="submission" date="2021-04" db="EMBL/GenBank/DDBJ databases">
        <authorList>
            <person name="Gilroy R."/>
        </authorList>
    </citation>
    <scope>NUCLEOTIDE SEQUENCE</scope>
    <source>
        <strain evidence="4">5134</strain>
    </source>
</reference>
<sequence>MRKIPVVFSIDRNVVTPFVVCVTSLLESARSDTFYELFVLCNAAGLDDAMREKVRCVERCSDRCSLTFVDVREAFASAYEIRGITIASYYRLLMPDLFPKYDRMIYADVDMIFRDDLSDLYAEACTGGELVAGVREMNEFLQGEDCQRVNNYLLSIGCDLQTYVNGGFLVLNLQAMREEGIVPRFLEHAGKQYIYQDQDILNIVCRGRIELLPMRWNYTYSHYMWSYAGPAAVSFREAHRSEIEAAERSGTLHYSGPKPWKSFCPRYDYWWACYRRSAVFDPKEYFQAQDAICTMLAWAERRPKPSKWKRFRRRLCKAVGFKKSYWE</sequence>
<dbReference type="CDD" id="cd04194">
    <property type="entry name" value="GT8_A4GalT_like"/>
    <property type="match status" value="1"/>
</dbReference>
<evidence type="ECO:0000313" key="5">
    <source>
        <dbReference type="Proteomes" id="UP000886844"/>
    </source>
</evidence>
<dbReference type="Gene3D" id="3.90.550.10">
    <property type="entry name" value="Spore Coat Polysaccharide Biosynthesis Protein SpsA, Chain A"/>
    <property type="match status" value="1"/>
</dbReference>
<keyword evidence="2" id="KW-0808">Transferase</keyword>
<dbReference type="InterPro" id="IPR002495">
    <property type="entry name" value="Glyco_trans_8"/>
</dbReference>
<dbReference type="GO" id="GO:0016757">
    <property type="term" value="F:glycosyltransferase activity"/>
    <property type="evidence" value="ECO:0007669"/>
    <property type="project" value="UniProtKB-KW"/>
</dbReference>